<evidence type="ECO:0000313" key="2">
    <source>
        <dbReference type="EMBL" id="KAK0454088.1"/>
    </source>
</evidence>
<dbReference type="AlphaFoldDB" id="A0AA39K4A6"/>
<reference evidence="2" key="1">
    <citation type="submission" date="2023-06" db="EMBL/GenBank/DDBJ databases">
        <authorList>
            <consortium name="Lawrence Berkeley National Laboratory"/>
            <person name="Ahrendt S."/>
            <person name="Sahu N."/>
            <person name="Indic B."/>
            <person name="Wong-Bajracharya J."/>
            <person name="Merenyi Z."/>
            <person name="Ke H.-M."/>
            <person name="Monk M."/>
            <person name="Kocsube S."/>
            <person name="Drula E."/>
            <person name="Lipzen A."/>
            <person name="Balint B."/>
            <person name="Henrissat B."/>
            <person name="Andreopoulos B."/>
            <person name="Martin F.M."/>
            <person name="Harder C.B."/>
            <person name="Rigling D."/>
            <person name="Ford K.L."/>
            <person name="Foster G.D."/>
            <person name="Pangilinan J."/>
            <person name="Papanicolaou A."/>
            <person name="Barry K."/>
            <person name="LaButti K."/>
            <person name="Viragh M."/>
            <person name="Koriabine M."/>
            <person name="Yan M."/>
            <person name="Riley R."/>
            <person name="Champramary S."/>
            <person name="Plett K.L."/>
            <person name="Tsai I.J."/>
            <person name="Slot J."/>
            <person name="Sipos G."/>
            <person name="Plett J."/>
            <person name="Nagy L.G."/>
            <person name="Grigoriev I.V."/>
        </authorList>
    </citation>
    <scope>NUCLEOTIDE SEQUENCE</scope>
    <source>
        <strain evidence="2">CCBAS 213</strain>
    </source>
</reference>
<sequence>MHLPGPVQTSRPAFRRLSPLMFTVLFILFALLAGVGIFHGHSPYSWATDKGWSLVDTRIGHPTTSPFINPKTAALGPSSSTNGAKPTLISENESFSIKHDPWPPADPERLTNVEELRELVSTTDGYFARDWSLGLGWNNIRFIIDSALLQAKLLHRTLILPSFVYARGCEYDMQVCSDYAVMVNKGDVLGSNEWLGLPIDQQMAWVLPINMMINITHLQLYVIENGWYDPPETVRVDEVVARTEEANISDVEEGGIYRTLKDALLDDQVLLDWDKAQELLGILSDEDLEREVVHTFKPLLGMEYSKAVVDPIRQVTPRKNLRGFKNDFGGRKEEVVLLAGEVHHGRKPGSMRFTSRAALDQFVALVLDDVRRIDAVLALADAMVERMYMFTEGRLWMAAHIRRGDFVRHNLVMERSPKEHMARVKNHLKEGVDFIRALRIGEETLKICDVPVSLQISRENQGYGGFCRVPDPYPAGMDMEILKNKAPLAGDWFYVATDERNKKVLEEFRKEGAVFMDDLLTISDRRNELSWALMFTDFRGLVEQIVLSRAAFFYGHALSSVAGGVMNLRALGGMDPRTADVD</sequence>
<keyword evidence="1" id="KW-1133">Transmembrane helix</keyword>
<keyword evidence="1" id="KW-0472">Membrane</keyword>
<keyword evidence="3" id="KW-1185">Reference proteome</keyword>
<organism evidence="2 3">
    <name type="scientific">Armillaria tabescens</name>
    <name type="common">Ringless honey mushroom</name>
    <name type="synonym">Agaricus tabescens</name>
    <dbReference type="NCBI Taxonomy" id="1929756"/>
    <lineage>
        <taxon>Eukaryota</taxon>
        <taxon>Fungi</taxon>
        <taxon>Dikarya</taxon>
        <taxon>Basidiomycota</taxon>
        <taxon>Agaricomycotina</taxon>
        <taxon>Agaricomycetes</taxon>
        <taxon>Agaricomycetidae</taxon>
        <taxon>Agaricales</taxon>
        <taxon>Marasmiineae</taxon>
        <taxon>Physalacriaceae</taxon>
        <taxon>Desarmillaria</taxon>
    </lineage>
</organism>
<gene>
    <name evidence="2" type="ORF">EV420DRAFT_1749629</name>
</gene>
<evidence type="ECO:0008006" key="4">
    <source>
        <dbReference type="Google" id="ProtNLM"/>
    </source>
</evidence>
<name>A0AA39K4A6_ARMTA</name>
<comment type="caution">
    <text evidence="2">The sequence shown here is derived from an EMBL/GenBank/DDBJ whole genome shotgun (WGS) entry which is preliminary data.</text>
</comment>
<accession>A0AA39K4A6</accession>
<dbReference type="RefSeq" id="XP_060328476.1">
    <property type="nucleotide sequence ID" value="XM_060480294.1"/>
</dbReference>
<keyword evidence="1" id="KW-0812">Transmembrane</keyword>
<dbReference type="GeneID" id="85363842"/>
<evidence type="ECO:0000256" key="1">
    <source>
        <dbReference type="SAM" id="Phobius"/>
    </source>
</evidence>
<dbReference type="CDD" id="cd11296">
    <property type="entry name" value="O-FucT_like"/>
    <property type="match status" value="1"/>
</dbReference>
<feature type="transmembrane region" description="Helical" evidence="1">
    <location>
        <begin position="20"/>
        <end position="40"/>
    </location>
</feature>
<proteinExistence type="predicted"/>
<dbReference type="Gene3D" id="3.40.50.11350">
    <property type="match status" value="1"/>
</dbReference>
<dbReference type="Proteomes" id="UP001175211">
    <property type="component" value="Unassembled WGS sequence"/>
</dbReference>
<dbReference type="EMBL" id="JAUEPS010000028">
    <property type="protein sequence ID" value="KAK0454088.1"/>
    <property type="molecule type" value="Genomic_DNA"/>
</dbReference>
<protein>
    <recommendedName>
        <fullName evidence="4">O-fucosyltransferase family protein</fullName>
    </recommendedName>
</protein>
<evidence type="ECO:0000313" key="3">
    <source>
        <dbReference type="Proteomes" id="UP001175211"/>
    </source>
</evidence>